<gene>
    <name evidence="7" type="ORF">GPECTOR_7g980</name>
</gene>
<dbReference type="GO" id="GO:0005524">
    <property type="term" value="F:ATP binding"/>
    <property type="evidence" value="ECO:0007669"/>
    <property type="project" value="UniProtKB-KW"/>
</dbReference>
<keyword evidence="1" id="KW-0547">Nucleotide-binding</keyword>
<evidence type="ECO:0000313" key="7">
    <source>
        <dbReference type="EMBL" id="KXZ53530.1"/>
    </source>
</evidence>
<dbReference type="GO" id="GO:0043138">
    <property type="term" value="F:3'-5' DNA helicase activity"/>
    <property type="evidence" value="ECO:0007669"/>
    <property type="project" value="TreeGrafter"/>
</dbReference>
<dbReference type="GO" id="GO:0036297">
    <property type="term" value="P:interstrand cross-link repair"/>
    <property type="evidence" value="ECO:0007669"/>
    <property type="project" value="TreeGrafter"/>
</dbReference>
<keyword evidence="8" id="KW-1185">Reference proteome</keyword>
<dbReference type="SMART" id="SM00490">
    <property type="entry name" value="HELICc"/>
    <property type="match status" value="1"/>
</dbReference>
<dbReference type="GO" id="GO:0016787">
    <property type="term" value="F:hydrolase activity"/>
    <property type="evidence" value="ECO:0007669"/>
    <property type="project" value="UniProtKB-KW"/>
</dbReference>
<accession>A0A150GVZ3</accession>
<dbReference type="InterPro" id="IPR027417">
    <property type="entry name" value="P-loop_NTPase"/>
</dbReference>
<dbReference type="GO" id="GO:0045003">
    <property type="term" value="P:double-strand break repair via synthesis-dependent strand annealing"/>
    <property type="evidence" value="ECO:0007669"/>
    <property type="project" value="TreeGrafter"/>
</dbReference>
<feature type="compositionally biased region" description="Gly residues" evidence="5">
    <location>
        <begin position="228"/>
        <end position="247"/>
    </location>
</feature>
<feature type="compositionally biased region" description="Gly residues" evidence="5">
    <location>
        <begin position="575"/>
        <end position="584"/>
    </location>
</feature>
<proteinExistence type="predicted"/>
<comment type="caution">
    <text evidence="7">The sequence shown here is derived from an EMBL/GenBank/DDBJ whole genome shotgun (WGS) entry which is preliminary data.</text>
</comment>
<feature type="compositionally biased region" description="Low complexity" evidence="5">
    <location>
        <begin position="323"/>
        <end position="332"/>
    </location>
</feature>
<keyword evidence="3" id="KW-0347">Helicase</keyword>
<dbReference type="PROSITE" id="PS51194">
    <property type="entry name" value="HELICASE_CTER"/>
    <property type="match status" value="1"/>
</dbReference>
<feature type="region of interest" description="Disordered" evidence="5">
    <location>
        <begin position="295"/>
        <end position="347"/>
    </location>
</feature>
<dbReference type="Gene3D" id="3.40.50.300">
    <property type="entry name" value="P-loop containing nucleotide triphosphate hydrolases"/>
    <property type="match status" value="2"/>
</dbReference>
<feature type="region of interest" description="Disordered" evidence="5">
    <location>
        <begin position="226"/>
        <end position="255"/>
    </location>
</feature>
<evidence type="ECO:0000259" key="6">
    <source>
        <dbReference type="PROSITE" id="PS51194"/>
    </source>
</evidence>
<dbReference type="EMBL" id="LSYV01000008">
    <property type="protein sequence ID" value="KXZ53530.1"/>
    <property type="molecule type" value="Genomic_DNA"/>
</dbReference>
<evidence type="ECO:0000256" key="5">
    <source>
        <dbReference type="SAM" id="MobiDB-lite"/>
    </source>
</evidence>
<dbReference type="STRING" id="33097.A0A150GVZ3"/>
<keyword evidence="2" id="KW-0378">Hydrolase</keyword>
<reference evidence="8" key="1">
    <citation type="journal article" date="2016" name="Nat. Commun.">
        <title>The Gonium pectorale genome demonstrates co-option of cell cycle regulation during the evolution of multicellularity.</title>
        <authorList>
            <person name="Hanschen E.R."/>
            <person name="Marriage T.N."/>
            <person name="Ferris P.J."/>
            <person name="Hamaji T."/>
            <person name="Toyoda A."/>
            <person name="Fujiyama A."/>
            <person name="Neme R."/>
            <person name="Noguchi H."/>
            <person name="Minakuchi Y."/>
            <person name="Suzuki M."/>
            <person name="Kawai-Toyooka H."/>
            <person name="Smith D.R."/>
            <person name="Sparks H."/>
            <person name="Anderson J."/>
            <person name="Bakaric R."/>
            <person name="Luria V."/>
            <person name="Karger A."/>
            <person name="Kirschner M.W."/>
            <person name="Durand P.M."/>
            <person name="Michod R.E."/>
            <person name="Nozaki H."/>
            <person name="Olson B.J."/>
        </authorList>
    </citation>
    <scope>NUCLEOTIDE SEQUENCE [LARGE SCALE GENOMIC DNA]</scope>
    <source>
        <strain evidence="8">NIES-2863</strain>
    </source>
</reference>
<evidence type="ECO:0000256" key="3">
    <source>
        <dbReference type="ARBA" id="ARBA00022806"/>
    </source>
</evidence>
<evidence type="ECO:0000256" key="2">
    <source>
        <dbReference type="ARBA" id="ARBA00022801"/>
    </source>
</evidence>
<organism evidence="7 8">
    <name type="scientific">Gonium pectorale</name>
    <name type="common">Green alga</name>
    <dbReference type="NCBI Taxonomy" id="33097"/>
    <lineage>
        <taxon>Eukaryota</taxon>
        <taxon>Viridiplantae</taxon>
        <taxon>Chlorophyta</taxon>
        <taxon>core chlorophytes</taxon>
        <taxon>Chlorophyceae</taxon>
        <taxon>CS clade</taxon>
        <taxon>Chlamydomonadales</taxon>
        <taxon>Volvocaceae</taxon>
        <taxon>Gonium</taxon>
    </lineage>
</organism>
<dbReference type="GO" id="GO:0000400">
    <property type="term" value="F:four-way junction DNA binding"/>
    <property type="evidence" value="ECO:0007669"/>
    <property type="project" value="TreeGrafter"/>
</dbReference>
<evidence type="ECO:0000256" key="4">
    <source>
        <dbReference type="ARBA" id="ARBA00022840"/>
    </source>
</evidence>
<feature type="domain" description="Helicase C-terminal" evidence="6">
    <location>
        <begin position="250"/>
        <end position="456"/>
    </location>
</feature>
<sequence length="703" mass="72569">MPSNFPTPNPPPQKLRGEGLRLRVVGLSATPGSTPEAVQEVIRNLGTSRVEFRSEEDKDVSPYTHRKQASRAAVDVLEVPPDDMLRPVAEGCVSLLRGVNNKLMQFRVVERYDAENVGRFGYITKMKQFQASLPDNKTLAQHSVPKIYHLFNQAIFLATLLETVTGQGARPAADLARVEMAKNSTQSLKDLANSAEWKEVMLEHFGLKQPGNKAASAGAVSPGAVADVGGGADGGNGGGGEGTGDGDGAPAEAEAAAGPRRVIIFTTLRDTVAEIVSCLERHAPAIVPRVFVGQGARGGSRAAGGGRGGGGGGRGRGRGKGRGAAAAAAAGPGEAGEEGGAAAAATMTMNQEEQRAVLQGFRDGTFNVLVATCIGEEGLDIPEVDLIVCYDSSASPTRQVQRMGRTGRHREGRVVYVLAAGKETENYYRSQEEMRRLQNLLRNASHALELSNRSPSMLPPGCHPRPVLLKLQEAAAAVLEHAKQQQAAAKKQAGKRGAAAAAGGDGGAAPGGKRRKGAAAAAGAATVADVAAAAATAQAQARWNVKRQVAQAVITISDDEEEDGAAGGPWQTGAAGTGAGGPGSEVGEDVTLAQRALARARKATAPQKPNPPMPQLHERPGLEDDQWAGPAAGPHQPTAVDDGAEAVAAAEGWEDPSLTAAGEPATVAADDMHWEDYIAGIPDTRVAFRIGRGASPQPAAAAT</sequence>
<feature type="region of interest" description="Disordered" evidence="5">
    <location>
        <begin position="558"/>
        <end position="639"/>
    </location>
</feature>
<dbReference type="OrthoDB" id="6513042at2759"/>
<dbReference type="Pfam" id="PF00271">
    <property type="entry name" value="Helicase_C"/>
    <property type="match status" value="1"/>
</dbReference>
<dbReference type="PANTHER" id="PTHR14025:SF20">
    <property type="entry name" value="FANCONI ANEMIA GROUP M PROTEIN"/>
    <property type="match status" value="1"/>
</dbReference>
<dbReference type="PANTHER" id="PTHR14025">
    <property type="entry name" value="FANCONI ANEMIA GROUP M FANCM FAMILY MEMBER"/>
    <property type="match status" value="1"/>
</dbReference>
<feature type="compositionally biased region" description="Gly residues" evidence="5">
    <location>
        <begin position="295"/>
        <end position="314"/>
    </location>
</feature>
<evidence type="ECO:0000256" key="1">
    <source>
        <dbReference type="ARBA" id="ARBA00022741"/>
    </source>
</evidence>
<dbReference type="GO" id="GO:0009378">
    <property type="term" value="F:four-way junction helicase activity"/>
    <property type="evidence" value="ECO:0007669"/>
    <property type="project" value="TreeGrafter"/>
</dbReference>
<dbReference type="AlphaFoldDB" id="A0A150GVZ3"/>
<evidence type="ECO:0000313" key="8">
    <source>
        <dbReference type="Proteomes" id="UP000075714"/>
    </source>
</evidence>
<dbReference type="Proteomes" id="UP000075714">
    <property type="component" value="Unassembled WGS sequence"/>
</dbReference>
<dbReference type="SUPFAM" id="SSF52540">
    <property type="entry name" value="P-loop containing nucleoside triphosphate hydrolases"/>
    <property type="match status" value="1"/>
</dbReference>
<keyword evidence="4" id="KW-0067">ATP-binding</keyword>
<name>A0A150GVZ3_GONPE</name>
<dbReference type="InterPro" id="IPR001650">
    <property type="entry name" value="Helicase_C-like"/>
</dbReference>
<protein>
    <recommendedName>
        <fullName evidence="6">Helicase C-terminal domain-containing protein</fullName>
    </recommendedName>
</protein>